<dbReference type="GO" id="GO:0003684">
    <property type="term" value="F:damaged DNA binding"/>
    <property type="evidence" value="ECO:0007669"/>
    <property type="project" value="UniProtKB-UniRule"/>
</dbReference>
<dbReference type="GO" id="GO:0006289">
    <property type="term" value="P:nucleotide-excision repair"/>
    <property type="evidence" value="ECO:0007669"/>
    <property type="project" value="UniProtKB-UniRule"/>
</dbReference>
<proteinExistence type="inferred from homology"/>
<feature type="domain" description="UBA" evidence="8">
    <location>
        <begin position="151"/>
        <end position="198"/>
    </location>
</feature>
<dbReference type="Gene3D" id="1.10.10.540">
    <property type="entry name" value="XPC-binding domain"/>
    <property type="match status" value="1"/>
</dbReference>
<dbReference type="PRINTS" id="PR01839">
    <property type="entry name" value="RAD23PROTEIN"/>
</dbReference>
<evidence type="ECO:0000256" key="5">
    <source>
        <dbReference type="ARBA" id="ARBA00023242"/>
    </source>
</evidence>
<dbReference type="Pfam" id="PF09280">
    <property type="entry name" value="XPC-binding"/>
    <property type="match status" value="1"/>
</dbReference>
<feature type="domain" description="UBA" evidence="8">
    <location>
        <begin position="332"/>
        <end position="372"/>
    </location>
</feature>
<dbReference type="Proteomes" id="UP001206925">
    <property type="component" value="Unassembled WGS sequence"/>
</dbReference>
<keyword evidence="5 6" id="KW-0539">Nucleus</keyword>
<evidence type="ECO:0000256" key="6">
    <source>
        <dbReference type="RuleBase" id="RU367049"/>
    </source>
</evidence>
<dbReference type="InterPro" id="IPR006636">
    <property type="entry name" value="STI1_HS-bd"/>
</dbReference>
<dbReference type="GO" id="GO:0043161">
    <property type="term" value="P:proteasome-mediated ubiquitin-dependent protein catabolic process"/>
    <property type="evidence" value="ECO:0007669"/>
    <property type="project" value="UniProtKB-UniRule"/>
</dbReference>
<dbReference type="PANTHER" id="PTHR10621">
    <property type="entry name" value="UV EXCISION REPAIR PROTEIN RAD23"/>
    <property type="match status" value="1"/>
</dbReference>
<keyword evidence="4 6" id="KW-0234">DNA repair</keyword>
<keyword evidence="11" id="KW-1185">Reference proteome</keyword>
<dbReference type="FunFam" id="1.10.8.10:FF:000002">
    <property type="entry name" value="UV excision repair protein RAD23 homolog"/>
    <property type="match status" value="1"/>
</dbReference>
<dbReference type="SUPFAM" id="SSF54236">
    <property type="entry name" value="Ubiquitin-like"/>
    <property type="match status" value="1"/>
</dbReference>
<feature type="domain" description="Ubiquitin-like" evidence="9">
    <location>
        <begin position="1"/>
        <end position="79"/>
    </location>
</feature>
<dbReference type="InterPro" id="IPR015360">
    <property type="entry name" value="XPC-bd"/>
</dbReference>
<dbReference type="Pfam" id="PF00240">
    <property type="entry name" value="ubiquitin"/>
    <property type="match status" value="1"/>
</dbReference>
<dbReference type="PANTHER" id="PTHR10621:SF0">
    <property type="entry name" value="UV EXCISION REPAIR PROTEIN RAD23"/>
    <property type="match status" value="1"/>
</dbReference>
<keyword evidence="3 6" id="KW-0227">DNA damage</keyword>
<dbReference type="FunFam" id="1.10.10.540:FF:000001">
    <property type="entry name" value="UV excision repair protein RAD23 B"/>
    <property type="match status" value="1"/>
</dbReference>
<dbReference type="GO" id="GO:0043130">
    <property type="term" value="F:ubiquitin binding"/>
    <property type="evidence" value="ECO:0007669"/>
    <property type="project" value="UniProtKB-UniRule"/>
</dbReference>
<dbReference type="GO" id="GO:0031593">
    <property type="term" value="F:polyubiquitin modification-dependent protein binding"/>
    <property type="evidence" value="ECO:0007669"/>
    <property type="project" value="UniProtKB-UniRule"/>
</dbReference>
<dbReference type="SMART" id="SM00213">
    <property type="entry name" value="UBQ"/>
    <property type="match status" value="1"/>
</dbReference>
<dbReference type="GO" id="GO:0005829">
    <property type="term" value="C:cytosol"/>
    <property type="evidence" value="ECO:0007669"/>
    <property type="project" value="TreeGrafter"/>
</dbReference>
<evidence type="ECO:0000256" key="1">
    <source>
        <dbReference type="ARBA" id="ARBA00009878"/>
    </source>
</evidence>
<dbReference type="Gene3D" id="3.10.20.90">
    <property type="entry name" value="Phosphatidylinositol 3-kinase Catalytic Subunit, Chain A, domain 1"/>
    <property type="match status" value="1"/>
</dbReference>
<dbReference type="PROSITE" id="PS50053">
    <property type="entry name" value="UBIQUITIN_2"/>
    <property type="match status" value="1"/>
</dbReference>
<comment type="function">
    <text evidence="6">Multiubiquitin chain receptor involved in modulation of proteasomal degradation. Involved in nucleotide excision repair.</text>
</comment>
<name>A0AAD5C7W1_AMBAR</name>
<evidence type="ECO:0000313" key="11">
    <source>
        <dbReference type="Proteomes" id="UP001206925"/>
    </source>
</evidence>
<dbReference type="SUPFAM" id="SSF101238">
    <property type="entry name" value="XPC-binding domain"/>
    <property type="match status" value="1"/>
</dbReference>
<dbReference type="SMART" id="SM00165">
    <property type="entry name" value="UBA"/>
    <property type="match status" value="2"/>
</dbReference>
<evidence type="ECO:0000259" key="9">
    <source>
        <dbReference type="PROSITE" id="PS50053"/>
    </source>
</evidence>
<dbReference type="Gene3D" id="1.10.8.10">
    <property type="entry name" value="DNA helicase RuvA subunit, C-terminal domain"/>
    <property type="match status" value="2"/>
</dbReference>
<comment type="similarity">
    <text evidence="1 6">Belongs to the RAD23 family.</text>
</comment>
<dbReference type="NCBIfam" id="TIGR00601">
    <property type="entry name" value="rad23"/>
    <property type="match status" value="1"/>
</dbReference>
<dbReference type="AlphaFoldDB" id="A0AAD5C7W1"/>
<dbReference type="InterPro" id="IPR009060">
    <property type="entry name" value="UBA-like_sf"/>
</dbReference>
<dbReference type="GO" id="GO:0005654">
    <property type="term" value="C:nucleoplasm"/>
    <property type="evidence" value="ECO:0007669"/>
    <property type="project" value="TreeGrafter"/>
</dbReference>
<evidence type="ECO:0000256" key="2">
    <source>
        <dbReference type="ARBA" id="ARBA00022737"/>
    </source>
</evidence>
<dbReference type="Pfam" id="PF00627">
    <property type="entry name" value="UBA"/>
    <property type="match status" value="2"/>
</dbReference>
<sequence>MKLTVKTLKGSHFEIRVQPSNTIMAVKKNIEDVQGKDNYPCGQQLLIHNGKVLKDETTLADNKISEEGFLVVMLSKSKSSGSGGASSAQPSSTTAPASNSTSTPDASSQQQASKTSTSSSVPATPTTNVPAAVTAPAPANSDTYGQAASNVVDNSSIAQTVQHIMDIGGGSWDKETVTRALRAAYNNPERAIDYLYSGIPDTVEVAVPVTQLPATQAVTSNAASLSGGPNASPLNLFPQEIPSGAAGGNIGSLDFLRNNAQFQALRAMVQSNPQILQPMLQELGKQNPQLLGLIQENHAEFLQLINEPVDASEGDLFDQPDQEMPHAISVTPAEQEAIERLEAMGFDRTLVIEAFLACDRNEELAANFLLENAGDYED</sequence>
<feature type="region of interest" description="Disordered" evidence="7">
    <location>
        <begin position="80"/>
        <end position="140"/>
    </location>
</feature>
<comment type="subcellular location">
    <subcellularLocation>
        <location evidence="6">Nucleus</location>
    </subcellularLocation>
    <subcellularLocation>
        <location evidence="6">Cytoplasm</location>
    </subcellularLocation>
</comment>
<comment type="caution">
    <text evidence="10">The sequence shown here is derived from an EMBL/GenBank/DDBJ whole genome shotgun (WGS) entry which is preliminary data.</text>
</comment>
<evidence type="ECO:0000256" key="7">
    <source>
        <dbReference type="SAM" id="MobiDB-lite"/>
    </source>
</evidence>
<dbReference type="InterPro" id="IPR036353">
    <property type="entry name" value="XPC-bd_sf"/>
</dbReference>
<dbReference type="GO" id="GO:0070628">
    <property type="term" value="F:proteasome binding"/>
    <property type="evidence" value="ECO:0007669"/>
    <property type="project" value="TreeGrafter"/>
</dbReference>
<evidence type="ECO:0000256" key="3">
    <source>
        <dbReference type="ARBA" id="ARBA00022763"/>
    </source>
</evidence>
<keyword evidence="2" id="KW-0677">Repeat</keyword>
<dbReference type="InterPro" id="IPR029071">
    <property type="entry name" value="Ubiquitin-like_domsf"/>
</dbReference>
<protein>
    <recommendedName>
        <fullName evidence="6">Ubiquitin receptor RAD23</fullName>
    </recommendedName>
    <alternativeName>
        <fullName evidence="6">DNA repair protein RAD23</fullName>
    </alternativeName>
</protein>
<organism evidence="10 11">
    <name type="scientific">Ambrosia artemisiifolia</name>
    <name type="common">Common ragweed</name>
    <dbReference type="NCBI Taxonomy" id="4212"/>
    <lineage>
        <taxon>Eukaryota</taxon>
        <taxon>Viridiplantae</taxon>
        <taxon>Streptophyta</taxon>
        <taxon>Embryophyta</taxon>
        <taxon>Tracheophyta</taxon>
        <taxon>Spermatophyta</taxon>
        <taxon>Magnoliopsida</taxon>
        <taxon>eudicotyledons</taxon>
        <taxon>Gunneridae</taxon>
        <taxon>Pentapetalae</taxon>
        <taxon>asterids</taxon>
        <taxon>campanulids</taxon>
        <taxon>Asterales</taxon>
        <taxon>Asteraceae</taxon>
        <taxon>Asteroideae</taxon>
        <taxon>Heliantheae alliance</taxon>
        <taxon>Heliantheae</taxon>
        <taxon>Ambrosia</taxon>
    </lineage>
</organism>
<gene>
    <name evidence="10" type="ORF">M8C21_012089</name>
</gene>
<accession>A0AAD5C7W1</accession>
<reference evidence="10" key="1">
    <citation type="submission" date="2022-06" db="EMBL/GenBank/DDBJ databases">
        <title>Uncovering the hologenomic basis of an extraordinary plant invasion.</title>
        <authorList>
            <person name="Bieker V.C."/>
            <person name="Martin M.D."/>
            <person name="Gilbert T."/>
            <person name="Hodgins K."/>
            <person name="Battlay P."/>
            <person name="Petersen B."/>
            <person name="Wilson J."/>
        </authorList>
    </citation>
    <scope>NUCLEOTIDE SEQUENCE</scope>
    <source>
        <strain evidence="10">AA19_3_7</strain>
        <tissue evidence="10">Leaf</tissue>
    </source>
</reference>
<dbReference type="FunFam" id="3.10.20.90:FF:000069">
    <property type="entry name" value="UV excision repair protein RAD23"/>
    <property type="match status" value="1"/>
</dbReference>
<dbReference type="InterPro" id="IPR004806">
    <property type="entry name" value="Rad23"/>
</dbReference>
<dbReference type="SUPFAM" id="SSF46934">
    <property type="entry name" value="UBA-like"/>
    <property type="match status" value="2"/>
</dbReference>
<evidence type="ECO:0000259" key="8">
    <source>
        <dbReference type="PROSITE" id="PS50030"/>
    </source>
</evidence>
<dbReference type="SMART" id="SM00727">
    <property type="entry name" value="STI1"/>
    <property type="match status" value="1"/>
</dbReference>
<dbReference type="PROSITE" id="PS50030">
    <property type="entry name" value="UBA"/>
    <property type="match status" value="2"/>
</dbReference>
<dbReference type="InterPro" id="IPR015940">
    <property type="entry name" value="UBA"/>
</dbReference>
<evidence type="ECO:0000313" key="10">
    <source>
        <dbReference type="EMBL" id="KAI7736484.1"/>
    </source>
</evidence>
<evidence type="ECO:0000256" key="4">
    <source>
        <dbReference type="ARBA" id="ARBA00023204"/>
    </source>
</evidence>
<dbReference type="EMBL" id="JAMZMK010009258">
    <property type="protein sequence ID" value="KAI7736484.1"/>
    <property type="molecule type" value="Genomic_DNA"/>
</dbReference>
<dbReference type="InterPro" id="IPR000626">
    <property type="entry name" value="Ubiquitin-like_dom"/>
</dbReference>
<dbReference type="CDD" id="cd01805">
    <property type="entry name" value="Ubl_Rad23"/>
    <property type="match status" value="1"/>
</dbReference>
<dbReference type="FunFam" id="1.10.8.10:FF:000003">
    <property type="entry name" value="UV excision repair protein RAD23 homolog"/>
    <property type="match status" value="1"/>
</dbReference>
<keyword evidence="6" id="KW-0963">Cytoplasm</keyword>